<dbReference type="GO" id="GO:0022857">
    <property type="term" value="F:transmembrane transporter activity"/>
    <property type="evidence" value="ECO:0007669"/>
    <property type="project" value="InterPro"/>
</dbReference>
<feature type="domain" description="Major facilitator superfamily (MFS) profile" evidence="5">
    <location>
        <begin position="13"/>
        <end position="385"/>
    </location>
</feature>
<comment type="caution">
    <text evidence="6">The sequence shown here is derived from an EMBL/GenBank/DDBJ whole genome shotgun (WGS) entry which is preliminary data.</text>
</comment>
<feature type="transmembrane region" description="Helical" evidence="4">
    <location>
        <begin position="240"/>
        <end position="260"/>
    </location>
</feature>
<evidence type="ECO:0000313" key="6">
    <source>
        <dbReference type="EMBL" id="HIX87247.1"/>
    </source>
</evidence>
<dbReference type="SUPFAM" id="SSF103473">
    <property type="entry name" value="MFS general substrate transporter"/>
    <property type="match status" value="1"/>
</dbReference>
<keyword evidence="2 4" id="KW-1133">Transmembrane helix</keyword>
<dbReference type="InterPro" id="IPR020846">
    <property type="entry name" value="MFS_dom"/>
</dbReference>
<feature type="transmembrane region" description="Helical" evidence="4">
    <location>
        <begin position="295"/>
        <end position="323"/>
    </location>
</feature>
<name>A0A9D1XT34_9BACT</name>
<feature type="transmembrane region" description="Helical" evidence="4">
    <location>
        <begin position="335"/>
        <end position="354"/>
    </location>
</feature>
<keyword evidence="3 4" id="KW-0472">Membrane</keyword>
<evidence type="ECO:0000256" key="3">
    <source>
        <dbReference type="ARBA" id="ARBA00023136"/>
    </source>
</evidence>
<dbReference type="Gene3D" id="1.20.1250.20">
    <property type="entry name" value="MFS general substrate transporter like domains"/>
    <property type="match status" value="1"/>
</dbReference>
<feature type="transmembrane region" description="Helical" evidence="4">
    <location>
        <begin position="51"/>
        <end position="72"/>
    </location>
</feature>
<dbReference type="CDD" id="cd17489">
    <property type="entry name" value="MFS_YfcJ_like"/>
    <property type="match status" value="1"/>
</dbReference>
<dbReference type="InterPro" id="IPR036259">
    <property type="entry name" value="MFS_trans_sf"/>
</dbReference>
<reference evidence="6" key="1">
    <citation type="journal article" date="2021" name="PeerJ">
        <title>Extensive microbial diversity within the chicken gut microbiome revealed by metagenomics and culture.</title>
        <authorList>
            <person name="Gilroy R."/>
            <person name="Ravi A."/>
            <person name="Getino M."/>
            <person name="Pursley I."/>
            <person name="Horton D.L."/>
            <person name="Alikhan N.F."/>
            <person name="Baker D."/>
            <person name="Gharbi K."/>
            <person name="Hall N."/>
            <person name="Watson M."/>
            <person name="Adriaenssens E.M."/>
            <person name="Foster-Nyarko E."/>
            <person name="Jarju S."/>
            <person name="Secka A."/>
            <person name="Antonio M."/>
            <person name="Oren A."/>
            <person name="Chaudhuri R.R."/>
            <person name="La Ragione R."/>
            <person name="Hildebrand F."/>
            <person name="Pallen M.J."/>
        </authorList>
    </citation>
    <scope>NUCLEOTIDE SEQUENCE</scope>
    <source>
        <strain evidence="6">ChiHecec2B26-12326</strain>
    </source>
</reference>
<feature type="transmembrane region" description="Helical" evidence="4">
    <location>
        <begin position="360"/>
        <end position="380"/>
    </location>
</feature>
<dbReference type="InterPro" id="IPR011701">
    <property type="entry name" value="MFS"/>
</dbReference>
<keyword evidence="1 4" id="KW-0812">Transmembrane</keyword>
<accession>A0A9D1XT34</accession>
<evidence type="ECO:0000259" key="5">
    <source>
        <dbReference type="PROSITE" id="PS50850"/>
    </source>
</evidence>
<gene>
    <name evidence="6" type="ORF">H9848_11690</name>
</gene>
<protein>
    <submittedName>
        <fullName evidence="6">MFS transporter</fullName>
    </submittedName>
</protein>
<dbReference type="AlphaFoldDB" id="A0A9D1XT34"/>
<evidence type="ECO:0000256" key="4">
    <source>
        <dbReference type="SAM" id="Phobius"/>
    </source>
</evidence>
<feature type="transmembrane region" description="Helical" evidence="4">
    <location>
        <begin position="105"/>
        <end position="127"/>
    </location>
</feature>
<reference evidence="6" key="2">
    <citation type="submission" date="2021-04" db="EMBL/GenBank/DDBJ databases">
        <authorList>
            <person name="Gilroy R."/>
        </authorList>
    </citation>
    <scope>NUCLEOTIDE SEQUENCE</scope>
    <source>
        <strain evidence="6">ChiHecec2B26-12326</strain>
    </source>
</reference>
<dbReference type="Proteomes" id="UP000823847">
    <property type="component" value="Unassembled WGS sequence"/>
</dbReference>
<dbReference type="EMBL" id="DXEN01000086">
    <property type="protein sequence ID" value="HIX87247.1"/>
    <property type="molecule type" value="Genomic_DNA"/>
</dbReference>
<sequence>MNESGKAVLWNRNFIQCCVSYFLMNFAYYMLMPTLPIYLVEELRMGTSEVGWVLSIYTIGVLCVRPFSGYLVDCFSRKALYLFAFTIFAGLFVGYWFALTLGALAVIRFLQGGFMGLTSVSGNTIAIDVIPSQRRGEGMGFYGLTINLAMSLAPLVAVGLHERQGFPWIVGVAFAAAALGVGSVGLIRYPKREKVPRPALSWDRFILLKALPAALSYALVAIPYGMLLSFVVLYGREIDVPAPGFFFIYLAIGVGTARLISGRLVDHGKIHTVSIVSLIFLAVSFAVFACVHTPFIYFACALAIGIGFGVSVPAFQCLFVNVAPHQLRGTATSTYLTSFDLGMGIGMLSAGFIATHVNLATAYGVGSICCLLSLFVYLRWVRASYDRDKLIG</sequence>
<feature type="transmembrane region" description="Helical" evidence="4">
    <location>
        <begin position="210"/>
        <end position="234"/>
    </location>
</feature>
<feature type="transmembrane region" description="Helical" evidence="4">
    <location>
        <begin position="79"/>
        <end position="99"/>
    </location>
</feature>
<feature type="transmembrane region" description="Helical" evidence="4">
    <location>
        <begin position="139"/>
        <end position="160"/>
    </location>
</feature>
<feature type="transmembrane region" description="Helical" evidence="4">
    <location>
        <begin position="272"/>
        <end position="289"/>
    </location>
</feature>
<dbReference type="PANTHER" id="PTHR23531:SF1">
    <property type="entry name" value="QUINOLENE RESISTANCE PROTEIN NORA"/>
    <property type="match status" value="1"/>
</dbReference>
<dbReference type="PANTHER" id="PTHR23531">
    <property type="entry name" value="QUINOLENE RESISTANCE PROTEIN NORA"/>
    <property type="match status" value="1"/>
</dbReference>
<dbReference type="InterPro" id="IPR052714">
    <property type="entry name" value="MFS_Exporter"/>
</dbReference>
<feature type="transmembrane region" description="Helical" evidence="4">
    <location>
        <begin position="166"/>
        <end position="189"/>
    </location>
</feature>
<proteinExistence type="predicted"/>
<evidence type="ECO:0000256" key="2">
    <source>
        <dbReference type="ARBA" id="ARBA00022989"/>
    </source>
</evidence>
<organism evidence="6 7">
    <name type="scientific">Candidatus Parabacteroides intestinigallinarum</name>
    <dbReference type="NCBI Taxonomy" id="2838722"/>
    <lineage>
        <taxon>Bacteria</taxon>
        <taxon>Pseudomonadati</taxon>
        <taxon>Bacteroidota</taxon>
        <taxon>Bacteroidia</taxon>
        <taxon>Bacteroidales</taxon>
        <taxon>Tannerellaceae</taxon>
        <taxon>Parabacteroides</taxon>
    </lineage>
</organism>
<dbReference type="PROSITE" id="PS50850">
    <property type="entry name" value="MFS"/>
    <property type="match status" value="1"/>
</dbReference>
<evidence type="ECO:0000256" key="1">
    <source>
        <dbReference type="ARBA" id="ARBA00022692"/>
    </source>
</evidence>
<evidence type="ECO:0000313" key="7">
    <source>
        <dbReference type="Proteomes" id="UP000823847"/>
    </source>
</evidence>
<dbReference type="Pfam" id="PF07690">
    <property type="entry name" value="MFS_1"/>
    <property type="match status" value="1"/>
</dbReference>